<keyword evidence="1" id="KW-1133">Transmembrane helix</keyword>
<evidence type="ECO:0008006" key="4">
    <source>
        <dbReference type="Google" id="ProtNLM"/>
    </source>
</evidence>
<accession>A0ABW4S1U6</accession>
<keyword evidence="1" id="KW-0812">Transmembrane</keyword>
<reference evidence="3" key="1">
    <citation type="journal article" date="2019" name="Int. J. Syst. Evol. Microbiol.">
        <title>The Global Catalogue of Microorganisms (GCM) 10K type strain sequencing project: providing services to taxonomists for standard genome sequencing and annotation.</title>
        <authorList>
            <consortium name="The Broad Institute Genomics Platform"/>
            <consortium name="The Broad Institute Genome Sequencing Center for Infectious Disease"/>
            <person name="Wu L."/>
            <person name="Ma J."/>
        </authorList>
    </citation>
    <scope>NUCLEOTIDE SEQUENCE [LARGE SCALE GENOMIC DNA]</scope>
    <source>
        <strain evidence="3">CGMCC 4.7242</strain>
    </source>
</reference>
<protein>
    <recommendedName>
        <fullName evidence="4">DUF1440 domain-containing protein</fullName>
    </recommendedName>
</protein>
<dbReference type="Proteomes" id="UP001597353">
    <property type="component" value="Unassembled WGS sequence"/>
</dbReference>
<feature type="transmembrane region" description="Helical" evidence="1">
    <location>
        <begin position="53"/>
        <end position="76"/>
    </location>
</feature>
<organism evidence="2 3">
    <name type="scientific">Halodurantibacterium flavum</name>
    <dbReference type="NCBI Taxonomy" id="1382802"/>
    <lineage>
        <taxon>Bacteria</taxon>
        <taxon>Pseudomonadati</taxon>
        <taxon>Pseudomonadota</taxon>
        <taxon>Alphaproteobacteria</taxon>
        <taxon>Rhodobacterales</taxon>
        <taxon>Paracoccaceae</taxon>
        <taxon>Halodurantibacterium</taxon>
    </lineage>
</organism>
<evidence type="ECO:0000313" key="2">
    <source>
        <dbReference type="EMBL" id="MFD1911043.1"/>
    </source>
</evidence>
<feature type="transmembrane region" description="Helical" evidence="1">
    <location>
        <begin position="83"/>
        <end position="105"/>
    </location>
</feature>
<proteinExistence type="predicted"/>
<dbReference type="EMBL" id="JBHUGH010000002">
    <property type="protein sequence ID" value="MFD1911043.1"/>
    <property type="molecule type" value="Genomic_DNA"/>
</dbReference>
<evidence type="ECO:0000256" key="1">
    <source>
        <dbReference type="SAM" id="Phobius"/>
    </source>
</evidence>
<keyword evidence="3" id="KW-1185">Reference proteome</keyword>
<gene>
    <name evidence="2" type="ORF">ACFSGJ_02300</name>
</gene>
<sequence length="156" mass="17145">MQRLVFGAVAGFSATMAMTAAMRHLFHHLDRNDRYPLPPREINQELFPHGGRALPALTVLSHFGYGAAAGALYALLPRRKSPGALYGVAVWAASYFGWVPGFRILRPASRHPPRRDILMIAAHLVWGLALSAGLRELDRSAEDVFAAGDARDAWDE</sequence>
<keyword evidence="1" id="KW-0472">Membrane</keyword>
<feature type="transmembrane region" description="Helical" evidence="1">
    <location>
        <begin position="117"/>
        <end position="134"/>
    </location>
</feature>
<dbReference type="RefSeq" id="WP_390259140.1">
    <property type="nucleotide sequence ID" value="NZ_JBHUGH010000002.1"/>
</dbReference>
<comment type="caution">
    <text evidence="2">The sequence shown here is derived from an EMBL/GenBank/DDBJ whole genome shotgun (WGS) entry which is preliminary data.</text>
</comment>
<evidence type="ECO:0000313" key="3">
    <source>
        <dbReference type="Proteomes" id="UP001597353"/>
    </source>
</evidence>
<name>A0ABW4S1U6_9RHOB</name>